<dbReference type="GO" id="GO:0008270">
    <property type="term" value="F:zinc ion binding"/>
    <property type="evidence" value="ECO:0007669"/>
    <property type="project" value="UniProtKB-KW"/>
</dbReference>
<feature type="zinc finger region" description="C3H1-type" evidence="1">
    <location>
        <begin position="409"/>
        <end position="436"/>
    </location>
</feature>
<dbReference type="Pfam" id="PF25540">
    <property type="entry name" value="DUF7923"/>
    <property type="match status" value="1"/>
</dbReference>
<dbReference type="EMBL" id="WWBZ02000022">
    <property type="protein sequence ID" value="KAF4307972.1"/>
    <property type="molecule type" value="Genomic_DNA"/>
</dbReference>
<feature type="region of interest" description="Disordered" evidence="2">
    <location>
        <begin position="371"/>
        <end position="401"/>
    </location>
</feature>
<dbReference type="Pfam" id="PF25543">
    <property type="entry name" value="zf-CCCH_tandem"/>
    <property type="match status" value="1"/>
</dbReference>
<evidence type="ECO:0000259" key="3">
    <source>
        <dbReference type="PROSITE" id="PS50103"/>
    </source>
</evidence>
<protein>
    <submittedName>
        <fullName evidence="4">Ccch zinc finger protein</fullName>
    </submittedName>
</protein>
<evidence type="ECO:0000313" key="4">
    <source>
        <dbReference type="EMBL" id="KAF4307972.1"/>
    </source>
</evidence>
<feature type="compositionally biased region" description="Polar residues" evidence="2">
    <location>
        <begin position="374"/>
        <end position="385"/>
    </location>
</feature>
<keyword evidence="1" id="KW-0862">Zinc</keyword>
<dbReference type="InterPro" id="IPR057654">
    <property type="entry name" value="Znf-CCCH_tandem"/>
</dbReference>
<sequence>MPEEIHSHSSDGFDGAPNDLWRRYHEVQAIEKQKNALIEELLYRYDSLSEQFKKEIEDHDREREYNRIAQRNMKEMESTILNMRGNMVSTFHDPLPGAEAYYVQDRDAFVLILIDGDGLIFNDQLLCEGANGGHRAAGALEEYVYNYVRTQIEGMPPNVKITARIYANGKGLADTCVRAGITTKASDLQDFMNGFTGAKFLMDFVDVGSGKDRADEKIVEHLKLNLYSPTCRHIMLGCSHDNGYARILGEISNYNYLVDKITLLEGVPFGREFAALPFKIQKFEGLFRPQKINAFGSIGGGVGIGNGVGIGGGADNGLPSPFPPPGLVNKANSNLVRMQSPKISTVNAISATAGANAGWANVAAKAAALPLPSPKQTNRDPNNIPRNRKGQRIDPPTKNFDKDEVNRVKRIKMCNVHFLRHECPFGANCTHVHDYKPTKSELETLKLVARMAPCIHGIGCDDAKCIYGHRCPFPLIGHKKTGKNCIFLEECKFPLEMHNMDMNVIQYTTIR</sequence>
<dbReference type="InterPro" id="IPR057683">
    <property type="entry name" value="DUF7923"/>
</dbReference>
<dbReference type="PANTHER" id="PTHR37543:SF1">
    <property type="entry name" value="CCCH ZINC FINGER DNA BINDING PROTEIN (AFU_ORTHOLOGUE AFUA_5G12760)"/>
    <property type="match status" value="1"/>
</dbReference>
<dbReference type="PANTHER" id="PTHR37543">
    <property type="entry name" value="CCCH ZINC FINGER DNA BINDING PROTEIN (AFU_ORTHOLOGUE AFUA_5G12760)"/>
    <property type="match status" value="1"/>
</dbReference>
<evidence type="ECO:0000313" key="5">
    <source>
        <dbReference type="Proteomes" id="UP000572817"/>
    </source>
</evidence>
<dbReference type="Proteomes" id="UP000572817">
    <property type="component" value="Unassembled WGS sequence"/>
</dbReference>
<dbReference type="PROSITE" id="PS50103">
    <property type="entry name" value="ZF_C3H1"/>
    <property type="match status" value="1"/>
</dbReference>
<keyword evidence="1" id="KW-0479">Metal-binding</keyword>
<dbReference type="InterPro" id="IPR000571">
    <property type="entry name" value="Znf_CCCH"/>
</dbReference>
<evidence type="ECO:0000256" key="2">
    <source>
        <dbReference type="SAM" id="MobiDB-lite"/>
    </source>
</evidence>
<reference evidence="4" key="1">
    <citation type="submission" date="2020-04" db="EMBL/GenBank/DDBJ databases">
        <title>Genome Assembly and Annotation of Botryosphaeria dothidea sdau 11-99, a Latent Pathogen of Apple Fruit Ring Rot in China.</title>
        <authorList>
            <person name="Yu C."/>
            <person name="Diao Y."/>
            <person name="Lu Q."/>
            <person name="Zhao J."/>
            <person name="Cui S."/>
            <person name="Peng C."/>
            <person name="He B."/>
            <person name="Liu H."/>
        </authorList>
    </citation>
    <scope>NUCLEOTIDE SEQUENCE [LARGE SCALE GENOMIC DNA]</scope>
    <source>
        <strain evidence="4">Sdau11-99</strain>
    </source>
</reference>
<comment type="caution">
    <text evidence="4">The sequence shown here is derived from an EMBL/GenBank/DDBJ whole genome shotgun (WGS) entry which is preliminary data.</text>
</comment>
<feature type="domain" description="C3H1-type" evidence="3">
    <location>
        <begin position="409"/>
        <end position="436"/>
    </location>
</feature>
<keyword evidence="1" id="KW-0863">Zinc-finger</keyword>
<accession>A0A8H4IX62</accession>
<name>A0A8H4IX62_9PEZI</name>
<dbReference type="AlphaFoldDB" id="A0A8H4IX62"/>
<evidence type="ECO:0000256" key="1">
    <source>
        <dbReference type="PROSITE-ProRule" id="PRU00723"/>
    </source>
</evidence>
<proteinExistence type="predicted"/>
<organism evidence="4 5">
    <name type="scientific">Botryosphaeria dothidea</name>
    <dbReference type="NCBI Taxonomy" id="55169"/>
    <lineage>
        <taxon>Eukaryota</taxon>
        <taxon>Fungi</taxon>
        <taxon>Dikarya</taxon>
        <taxon>Ascomycota</taxon>
        <taxon>Pezizomycotina</taxon>
        <taxon>Dothideomycetes</taxon>
        <taxon>Dothideomycetes incertae sedis</taxon>
        <taxon>Botryosphaeriales</taxon>
        <taxon>Botryosphaeriaceae</taxon>
        <taxon>Botryosphaeria</taxon>
    </lineage>
</organism>
<keyword evidence="5" id="KW-1185">Reference proteome</keyword>
<dbReference type="OrthoDB" id="3512845at2759"/>
<gene>
    <name evidence="4" type="ORF">GTA08_BOTSDO04075</name>
</gene>